<dbReference type="Gene3D" id="1.10.10.580">
    <property type="entry name" value="Structural maintenance of chromosome 1. Chain E"/>
    <property type="match status" value="1"/>
</dbReference>
<dbReference type="STRING" id="318464.IO99_01770"/>
<keyword evidence="3" id="KW-0963">Cytoplasm</keyword>
<dbReference type="Proteomes" id="UP000768462">
    <property type="component" value="Unassembled WGS sequence"/>
</dbReference>
<dbReference type="InterPro" id="IPR023093">
    <property type="entry name" value="ScpA-like_C"/>
</dbReference>
<keyword evidence="3" id="KW-0131">Cell cycle</keyword>
<dbReference type="HAMAP" id="MF_01805">
    <property type="entry name" value="ScpA"/>
    <property type="match status" value="1"/>
</dbReference>
<dbReference type="EMBL" id="SVCM01000185">
    <property type="protein sequence ID" value="MBE6061611.1"/>
    <property type="molecule type" value="Genomic_DNA"/>
</dbReference>
<dbReference type="RefSeq" id="WP_035129401.1">
    <property type="nucleotide sequence ID" value="NZ_JBQHQR010000004.1"/>
</dbReference>
<comment type="subcellular location">
    <subcellularLocation>
        <location evidence="3">Cytoplasm</location>
    </subcellularLocation>
    <text evidence="3">Associated with two foci at the outer edges of the nucleoid region in young cells, and at four foci within both cell halves in older cells.</text>
</comment>
<dbReference type="Gene3D" id="6.10.250.2410">
    <property type="match status" value="1"/>
</dbReference>
<evidence type="ECO:0000256" key="2">
    <source>
        <dbReference type="ARBA" id="ARBA00044777"/>
    </source>
</evidence>
<comment type="function">
    <text evidence="3">Participates in chromosomal partition during cell division. May act via the formation of a condensin-like complex containing Smc and ScpB that pull DNA away from mid-cell into both cell halves.</text>
</comment>
<comment type="subunit">
    <text evidence="3">Component of a cohesin-like complex composed of ScpA, ScpB and the Smc homodimer, in which ScpA and ScpB bind to the head domain of Smc. The presence of the three proteins is required for the association of the complex with DNA.</text>
</comment>
<reference evidence="4 6" key="1">
    <citation type="submission" date="2014-07" db="EMBL/GenBank/DDBJ databases">
        <title>Draft genome of Clostridium sulfidigenes 113A isolated from sediments associated with methane hydrate from Krishna Godavari basin.</title>
        <authorList>
            <person name="Honkalas V.S."/>
            <person name="Dabir A.P."/>
            <person name="Arora P."/>
            <person name="Dhakephalkar P.K."/>
        </authorList>
    </citation>
    <scope>NUCLEOTIDE SEQUENCE [LARGE SCALE GENOMIC DNA]</scope>
    <source>
        <strain evidence="4 6">113A</strain>
    </source>
</reference>
<dbReference type="GO" id="GO:0007059">
    <property type="term" value="P:chromosome segregation"/>
    <property type="evidence" value="ECO:0007669"/>
    <property type="project" value="UniProtKB-UniRule"/>
</dbReference>
<evidence type="ECO:0000256" key="1">
    <source>
        <dbReference type="ARBA" id="ARBA00022829"/>
    </source>
</evidence>
<name>A0A084JIX8_9CLOT</name>
<dbReference type="GO" id="GO:0005737">
    <property type="term" value="C:cytoplasm"/>
    <property type="evidence" value="ECO:0007669"/>
    <property type="project" value="UniProtKB-SubCell"/>
</dbReference>
<dbReference type="GO" id="GO:0006260">
    <property type="term" value="P:DNA replication"/>
    <property type="evidence" value="ECO:0007669"/>
    <property type="project" value="UniProtKB-UniRule"/>
</dbReference>
<dbReference type="PANTHER" id="PTHR33969">
    <property type="entry name" value="SEGREGATION AND CONDENSATION PROTEIN A"/>
    <property type="match status" value="1"/>
</dbReference>
<evidence type="ECO:0000313" key="6">
    <source>
        <dbReference type="Proteomes" id="UP000028542"/>
    </source>
</evidence>
<evidence type="ECO:0000313" key="4">
    <source>
        <dbReference type="EMBL" id="KEZ88912.1"/>
    </source>
</evidence>
<evidence type="ECO:0000313" key="5">
    <source>
        <dbReference type="EMBL" id="MBE6061611.1"/>
    </source>
</evidence>
<organism evidence="4 6">
    <name type="scientific">Clostridium sulfidigenes</name>
    <dbReference type="NCBI Taxonomy" id="318464"/>
    <lineage>
        <taxon>Bacteria</taxon>
        <taxon>Bacillati</taxon>
        <taxon>Bacillota</taxon>
        <taxon>Clostridia</taxon>
        <taxon>Eubacteriales</taxon>
        <taxon>Clostridiaceae</taxon>
        <taxon>Clostridium</taxon>
    </lineage>
</organism>
<dbReference type="NCBIfam" id="NF000994">
    <property type="entry name" value="PRK00104.1-3"/>
    <property type="match status" value="1"/>
</dbReference>
<comment type="similarity">
    <text evidence="3">Belongs to the ScpA family.</text>
</comment>
<dbReference type="PANTHER" id="PTHR33969:SF2">
    <property type="entry name" value="SEGREGATION AND CONDENSATION PROTEIN A"/>
    <property type="match status" value="1"/>
</dbReference>
<dbReference type="GO" id="GO:0051301">
    <property type="term" value="P:cell division"/>
    <property type="evidence" value="ECO:0007669"/>
    <property type="project" value="UniProtKB-KW"/>
</dbReference>
<evidence type="ECO:0000256" key="3">
    <source>
        <dbReference type="HAMAP-Rule" id="MF_01805"/>
    </source>
</evidence>
<dbReference type="Proteomes" id="UP000028542">
    <property type="component" value="Unassembled WGS sequence"/>
</dbReference>
<dbReference type="AlphaFoldDB" id="A0A084JIX8"/>
<accession>A0A084JIX8</accession>
<comment type="caution">
    <text evidence="4">The sequence shown here is derived from an EMBL/GenBank/DDBJ whole genome shotgun (WGS) entry which is preliminary data.</text>
</comment>
<sequence length="248" mass="29036">MALTIKTSNFEGPFDLLLHLIKKNQMDIYNISILDITNQYIGYLNEMKELDLDIASEFIVMATTLIELKSKVLLPKNKEPEIEEVDDTQELIDKLVQYKKFKNIAEFLGKRQMNTGIIFTKRPEIIEDTREKKQDAKELLKGITMMDLYNMYIELMEIYKNKMNETFNIEDRVQVELFKIEDKMDYLKDVLVHSKNTTFTSIIKESKSKTEIIVTFLALLELIKLKDVRVVQHGNFGEIYLEGVMGDE</sequence>
<dbReference type="InterPro" id="IPR003768">
    <property type="entry name" value="ScpA"/>
</dbReference>
<dbReference type="eggNOG" id="COG1354">
    <property type="taxonomic scope" value="Bacteria"/>
</dbReference>
<dbReference type="Pfam" id="PF02616">
    <property type="entry name" value="SMC_ScpA"/>
    <property type="match status" value="1"/>
</dbReference>
<proteinExistence type="inferred from homology"/>
<keyword evidence="1 3" id="KW-0159">Chromosome partition</keyword>
<reference evidence="5" key="2">
    <citation type="submission" date="2019-04" db="EMBL/GenBank/DDBJ databases">
        <title>Evolution of Biomass-Degrading Anaerobic Consortia Revealed by Metagenomics.</title>
        <authorList>
            <person name="Peng X."/>
        </authorList>
    </citation>
    <scope>NUCLEOTIDE SEQUENCE</scope>
    <source>
        <strain evidence="5">SIG254</strain>
    </source>
</reference>
<keyword evidence="3" id="KW-0132">Cell division</keyword>
<keyword evidence="6" id="KW-1185">Reference proteome</keyword>
<gene>
    <name evidence="3" type="primary">scpA</name>
    <name evidence="5" type="ORF">E7215_15815</name>
    <name evidence="4" type="ORF">IO99_01770</name>
</gene>
<protein>
    <recommendedName>
        <fullName evidence="2 3">Segregation and condensation protein A</fullName>
    </recommendedName>
</protein>
<dbReference type="EMBL" id="JPMD01000001">
    <property type="protein sequence ID" value="KEZ88912.1"/>
    <property type="molecule type" value="Genomic_DNA"/>
</dbReference>